<feature type="transmembrane region" description="Helical" evidence="1">
    <location>
        <begin position="335"/>
        <end position="358"/>
    </location>
</feature>
<proteinExistence type="predicted"/>
<name>A0A1F7I3V2_9BACT</name>
<feature type="transmembrane region" description="Helical" evidence="1">
    <location>
        <begin position="98"/>
        <end position="130"/>
    </location>
</feature>
<dbReference type="Proteomes" id="UP000176803">
    <property type="component" value="Unassembled WGS sequence"/>
</dbReference>
<feature type="transmembrane region" description="Helical" evidence="1">
    <location>
        <begin position="399"/>
        <end position="418"/>
    </location>
</feature>
<accession>A0A1F7I3V2</accession>
<feature type="transmembrane region" description="Helical" evidence="1">
    <location>
        <begin position="188"/>
        <end position="208"/>
    </location>
</feature>
<evidence type="ECO:0000256" key="1">
    <source>
        <dbReference type="SAM" id="Phobius"/>
    </source>
</evidence>
<feature type="transmembrane region" description="Helical" evidence="1">
    <location>
        <begin position="217"/>
        <end position="244"/>
    </location>
</feature>
<feature type="transmembrane region" description="Helical" evidence="1">
    <location>
        <begin position="370"/>
        <end position="387"/>
    </location>
</feature>
<feature type="transmembrane region" description="Helical" evidence="1">
    <location>
        <begin position="259"/>
        <end position="278"/>
    </location>
</feature>
<keyword evidence="1" id="KW-1133">Transmembrane helix</keyword>
<dbReference type="AlphaFoldDB" id="A0A1F7I3V2"/>
<protein>
    <recommendedName>
        <fullName evidence="4">Glycosyltransferase RgtA/B/C/D-like domain-containing protein</fullName>
    </recommendedName>
</protein>
<sequence>MAKVISFLKNDRVLSFLRKYPLFLLLIVSGAFITLSVIFPIGDYRCFSGECGAGFLPSYRSDSFWHLALARYAFHSLPFANPAQTGSPLQGYNFLSDFIIYLLSFSGLSVVFIYAKVMPLAFQFIFPYLLIRYGLSKSKNPFYIFSLLFFGYFGSSFAYLLTLYHNGNIYGSSFWQYPSVLALQSGNMLHNMQFANSLLCLLAAVAFLREKVSPKKLLVICLLIFLAVGFKLYGGILACIMFGVKELADFFQQKKIRQFIFHIGAYVFTFLLAIVVFYDPLHSTASGAIFSAAPLAFSQKMIEEPRLLYLKNLTNARYFLYAQHSFSPRLLAIELFSIFLFFLFNFGSRSLALIAAIFQTIRKKLPVEDAAILSAVAVAFIFPLVFVQKGDWYNSLQILFFGVFLANFLAAGFLFDLWKKKKVWSMALAIIILLLTVPTNLDQIRFWYERPDIITTDELTALRFLDKQPLGTVLVPKEEGDLRITAYSGKPLYVGYPQLLWNTGIDYQERMTTVKNIASHDLTSLDFTYLYLYIREKDQRALLPLFKKNPQLTLIYRNPQIAIFRKK</sequence>
<feature type="transmembrane region" description="Helical" evidence="1">
    <location>
        <begin position="142"/>
        <end position="164"/>
    </location>
</feature>
<gene>
    <name evidence="2" type="ORF">A3F03_02565</name>
</gene>
<feature type="transmembrane region" description="Helical" evidence="1">
    <location>
        <begin position="424"/>
        <end position="441"/>
    </location>
</feature>
<reference evidence="2 3" key="1">
    <citation type="journal article" date="2016" name="Nat. Commun.">
        <title>Thousands of microbial genomes shed light on interconnected biogeochemical processes in an aquifer system.</title>
        <authorList>
            <person name="Anantharaman K."/>
            <person name="Brown C.T."/>
            <person name="Hug L.A."/>
            <person name="Sharon I."/>
            <person name="Castelle C.J."/>
            <person name="Probst A.J."/>
            <person name="Thomas B.C."/>
            <person name="Singh A."/>
            <person name="Wilkins M.J."/>
            <person name="Karaoz U."/>
            <person name="Brodie E.L."/>
            <person name="Williams K.H."/>
            <person name="Hubbard S.S."/>
            <person name="Banfield J.F."/>
        </authorList>
    </citation>
    <scope>NUCLEOTIDE SEQUENCE [LARGE SCALE GENOMIC DNA]</scope>
</reference>
<feature type="transmembrane region" description="Helical" evidence="1">
    <location>
        <begin position="20"/>
        <end position="39"/>
    </location>
</feature>
<evidence type="ECO:0000313" key="3">
    <source>
        <dbReference type="Proteomes" id="UP000176803"/>
    </source>
</evidence>
<organism evidence="2 3">
    <name type="scientific">Candidatus Roizmanbacteria bacterium RIFCSPHIGHO2_12_FULL_41_11</name>
    <dbReference type="NCBI Taxonomy" id="1802052"/>
    <lineage>
        <taxon>Bacteria</taxon>
        <taxon>Candidatus Roizmaniibacteriota</taxon>
    </lineage>
</organism>
<keyword evidence="1" id="KW-0812">Transmembrane</keyword>
<keyword evidence="1" id="KW-0472">Membrane</keyword>
<evidence type="ECO:0000313" key="2">
    <source>
        <dbReference type="EMBL" id="OGK38077.1"/>
    </source>
</evidence>
<dbReference type="EMBL" id="MGAC01000023">
    <property type="protein sequence ID" value="OGK38077.1"/>
    <property type="molecule type" value="Genomic_DNA"/>
</dbReference>
<comment type="caution">
    <text evidence="2">The sequence shown here is derived from an EMBL/GenBank/DDBJ whole genome shotgun (WGS) entry which is preliminary data.</text>
</comment>
<evidence type="ECO:0008006" key="4">
    <source>
        <dbReference type="Google" id="ProtNLM"/>
    </source>
</evidence>